<evidence type="ECO:0000313" key="9">
    <source>
        <dbReference type="Proteomes" id="UP000786811"/>
    </source>
</evidence>
<proteinExistence type="inferred from homology"/>
<comment type="subcellular location">
    <subcellularLocation>
        <location evidence="1">Nucleus</location>
    </subcellularLocation>
</comment>
<dbReference type="PANTHER" id="PTHR10812">
    <property type="entry name" value="TRANSCRIPTION FACTOR AP-2"/>
    <property type="match status" value="1"/>
</dbReference>
<dbReference type="InterPro" id="IPR013854">
    <property type="entry name" value="TF_AP2_C"/>
</dbReference>
<feature type="domain" description="Transcription factor AP-2 C-terminal" evidence="7">
    <location>
        <begin position="195"/>
        <end position="301"/>
    </location>
</feature>
<dbReference type="InterPro" id="IPR004979">
    <property type="entry name" value="TF_AP2"/>
</dbReference>
<evidence type="ECO:0000256" key="6">
    <source>
        <dbReference type="ARBA" id="ARBA00023242"/>
    </source>
</evidence>
<evidence type="ECO:0000313" key="8">
    <source>
        <dbReference type="EMBL" id="CAG5081662.1"/>
    </source>
</evidence>
<dbReference type="GO" id="GO:0000981">
    <property type="term" value="F:DNA-binding transcription factor activity, RNA polymerase II-specific"/>
    <property type="evidence" value="ECO:0007669"/>
    <property type="project" value="TreeGrafter"/>
</dbReference>
<evidence type="ECO:0000256" key="4">
    <source>
        <dbReference type="ARBA" id="ARBA00023125"/>
    </source>
</evidence>
<keyword evidence="3" id="KW-0805">Transcription regulation</keyword>
<comment type="caution">
    <text evidence="8">The sequence shown here is derived from an EMBL/GenBank/DDBJ whole genome shotgun (WGS) entry which is preliminary data.</text>
</comment>
<accession>A0A8J2H788</accession>
<dbReference type="Proteomes" id="UP000786811">
    <property type="component" value="Unassembled WGS sequence"/>
</dbReference>
<evidence type="ECO:0000256" key="2">
    <source>
        <dbReference type="ARBA" id="ARBA00007770"/>
    </source>
</evidence>
<keyword evidence="4" id="KW-0238">DNA-binding</keyword>
<feature type="domain" description="Transcription factor AP-2 C-terminal" evidence="7">
    <location>
        <begin position="122"/>
        <end position="166"/>
    </location>
</feature>
<protein>
    <submittedName>
        <fullName evidence="8">Similar to TFAP2A: Transcription factor AP-2-alpha (Bos taurus)</fullName>
    </submittedName>
</protein>
<organism evidence="8 9">
    <name type="scientific">Cotesia congregata</name>
    <name type="common">Parasitoid wasp</name>
    <name type="synonym">Apanteles congregatus</name>
    <dbReference type="NCBI Taxonomy" id="51543"/>
    <lineage>
        <taxon>Eukaryota</taxon>
        <taxon>Metazoa</taxon>
        <taxon>Ecdysozoa</taxon>
        <taxon>Arthropoda</taxon>
        <taxon>Hexapoda</taxon>
        <taxon>Insecta</taxon>
        <taxon>Pterygota</taxon>
        <taxon>Neoptera</taxon>
        <taxon>Endopterygota</taxon>
        <taxon>Hymenoptera</taxon>
        <taxon>Apocrita</taxon>
        <taxon>Ichneumonoidea</taxon>
        <taxon>Braconidae</taxon>
        <taxon>Microgastrinae</taxon>
        <taxon>Cotesia</taxon>
    </lineage>
</organism>
<name>A0A8J2H788_COTCN</name>
<dbReference type="GO" id="GO:0000977">
    <property type="term" value="F:RNA polymerase II transcription regulatory region sequence-specific DNA binding"/>
    <property type="evidence" value="ECO:0007669"/>
    <property type="project" value="TreeGrafter"/>
</dbReference>
<evidence type="ECO:0000256" key="1">
    <source>
        <dbReference type="ARBA" id="ARBA00004123"/>
    </source>
</evidence>
<dbReference type="OrthoDB" id="6252992at2759"/>
<dbReference type="Pfam" id="PF03299">
    <property type="entry name" value="TF_AP-2"/>
    <property type="match status" value="2"/>
</dbReference>
<dbReference type="EMBL" id="CAJNRD030001118">
    <property type="protein sequence ID" value="CAG5081662.1"/>
    <property type="molecule type" value="Genomic_DNA"/>
</dbReference>
<dbReference type="PANTHER" id="PTHR10812:SF17">
    <property type="entry name" value="TRANSCRIPTION FACTOR AP-2, ISOFORM D"/>
    <property type="match status" value="1"/>
</dbReference>
<keyword evidence="6" id="KW-0539">Nucleus</keyword>
<sequence length="352" mass="39284">MEAKLNFLDIKLVNNVGFFWTNMHASFPYDGSRGSAGAGVTGGRGVEYGVRRPDALLPPHGLDQTDLVLNSSLVDDPQVSDDNTNVDDGGFMNDLPLLKNIKQSDRGEKGMLSGNAQPVDVFCSVPGRLSLLSSTSKYKVTVAEVQRRLSPPECLNASLLGGVLRSSLSDPALAYQSIGPGSSPAYTNEYFQYLSEAIHLARDFGYVCETEFPAKQVAEYLSRQHCEPQDSYRRKELLHATKQITKELMDLLNQDRSPLCNTRPAHILDPNIQRHLTNFSLISHGFGSPAIVAALTAIQWTLDNSNFNRNDKNFELTSFRFNKIRPKIKKTLDFCYIKHICFKKLQINKTCY</sequence>
<evidence type="ECO:0000259" key="7">
    <source>
        <dbReference type="Pfam" id="PF03299"/>
    </source>
</evidence>
<evidence type="ECO:0000256" key="3">
    <source>
        <dbReference type="ARBA" id="ARBA00023015"/>
    </source>
</evidence>
<dbReference type="GO" id="GO:0042127">
    <property type="term" value="P:regulation of cell population proliferation"/>
    <property type="evidence" value="ECO:0007669"/>
    <property type="project" value="TreeGrafter"/>
</dbReference>
<reference evidence="8" key="1">
    <citation type="submission" date="2021-04" db="EMBL/GenBank/DDBJ databases">
        <authorList>
            <person name="Chebbi M.A.C M."/>
        </authorList>
    </citation>
    <scope>NUCLEOTIDE SEQUENCE</scope>
</reference>
<dbReference type="GO" id="GO:0005634">
    <property type="term" value="C:nucleus"/>
    <property type="evidence" value="ECO:0007669"/>
    <property type="project" value="UniProtKB-SubCell"/>
</dbReference>
<keyword evidence="5" id="KW-0804">Transcription</keyword>
<gene>
    <name evidence="8" type="ORF">HICCMSTLAB_LOCUS3347</name>
</gene>
<dbReference type="AlphaFoldDB" id="A0A8J2H788"/>
<keyword evidence="9" id="KW-1185">Reference proteome</keyword>
<comment type="similarity">
    <text evidence="2">Belongs to the AP-2 family.</text>
</comment>
<evidence type="ECO:0000256" key="5">
    <source>
        <dbReference type="ARBA" id="ARBA00023163"/>
    </source>
</evidence>